<sequence>MTTVEPTAEAVGDVVRGTLSAHKSMFLATAGSAGPWAGGAYFADTDPFTLGLVVERTGRTLAAMRENPLVSVVVSTGSPMQPFLQAQADAEVVTGEVAEPVRETLVAKVPEVRPFLAIPVETVRLHVRRWRATDVVNGWLPGRELPGPRQGS</sequence>
<proteinExistence type="predicted"/>
<dbReference type="Pfam" id="PF01243">
    <property type="entry name" value="PNPOx_N"/>
    <property type="match status" value="1"/>
</dbReference>
<name>A0A9Y2II73_9PSEU</name>
<dbReference type="InterPro" id="IPR012349">
    <property type="entry name" value="Split_barrel_FMN-bd"/>
</dbReference>
<accession>A0A9Y2II73</accession>
<dbReference type="EMBL" id="CP127294">
    <property type="protein sequence ID" value="WIX79605.1"/>
    <property type="molecule type" value="Genomic_DNA"/>
</dbReference>
<reference evidence="2 3" key="1">
    <citation type="submission" date="2023-06" db="EMBL/GenBank/DDBJ databases">
        <authorList>
            <person name="Oyuntsetseg B."/>
            <person name="Kim S.B."/>
        </authorList>
    </citation>
    <scope>NUCLEOTIDE SEQUENCE [LARGE SCALE GENOMIC DNA]</scope>
    <source>
        <strain evidence="2 3">2-15</strain>
    </source>
</reference>
<dbReference type="InterPro" id="IPR011576">
    <property type="entry name" value="Pyridox_Oxase_N"/>
</dbReference>
<dbReference type="Proteomes" id="UP001236014">
    <property type="component" value="Chromosome"/>
</dbReference>
<protein>
    <submittedName>
        <fullName evidence="2">Pyridoxamine 5'-phosphate oxidase family protein</fullName>
    </submittedName>
</protein>
<evidence type="ECO:0000313" key="2">
    <source>
        <dbReference type="EMBL" id="WIX79605.1"/>
    </source>
</evidence>
<keyword evidence="3" id="KW-1185">Reference proteome</keyword>
<dbReference type="AlphaFoldDB" id="A0A9Y2II73"/>
<organism evidence="2 3">
    <name type="scientific">Amycolatopsis carbonis</name>
    <dbReference type="NCBI Taxonomy" id="715471"/>
    <lineage>
        <taxon>Bacteria</taxon>
        <taxon>Bacillati</taxon>
        <taxon>Actinomycetota</taxon>
        <taxon>Actinomycetes</taxon>
        <taxon>Pseudonocardiales</taxon>
        <taxon>Pseudonocardiaceae</taxon>
        <taxon>Amycolatopsis</taxon>
    </lineage>
</organism>
<evidence type="ECO:0000259" key="1">
    <source>
        <dbReference type="Pfam" id="PF01243"/>
    </source>
</evidence>
<dbReference type="RefSeq" id="WP_285970290.1">
    <property type="nucleotide sequence ID" value="NZ_CP127294.1"/>
</dbReference>
<dbReference type="SUPFAM" id="SSF50475">
    <property type="entry name" value="FMN-binding split barrel"/>
    <property type="match status" value="1"/>
</dbReference>
<dbReference type="Gene3D" id="2.30.110.10">
    <property type="entry name" value="Electron Transport, Fmn-binding Protein, Chain A"/>
    <property type="match status" value="1"/>
</dbReference>
<evidence type="ECO:0000313" key="3">
    <source>
        <dbReference type="Proteomes" id="UP001236014"/>
    </source>
</evidence>
<feature type="domain" description="Pyridoxamine 5'-phosphate oxidase N-terminal" evidence="1">
    <location>
        <begin position="15"/>
        <end position="131"/>
    </location>
</feature>
<dbReference type="KEGG" id="acab:QRX50_02015"/>
<gene>
    <name evidence="2" type="ORF">QRX50_02015</name>
</gene>